<dbReference type="InterPro" id="IPR000073">
    <property type="entry name" value="AB_hydrolase_1"/>
</dbReference>
<dbReference type="SUPFAM" id="SSF53474">
    <property type="entry name" value="alpha/beta-Hydrolases"/>
    <property type="match status" value="1"/>
</dbReference>
<evidence type="ECO:0000313" key="3">
    <source>
        <dbReference type="Proteomes" id="UP000293360"/>
    </source>
</evidence>
<dbReference type="PRINTS" id="PR00111">
    <property type="entry name" value="ABHYDROLASE"/>
</dbReference>
<proteinExistence type="predicted"/>
<dbReference type="PANTHER" id="PTHR43433">
    <property type="entry name" value="HYDROLASE, ALPHA/BETA FOLD FAMILY PROTEIN"/>
    <property type="match status" value="1"/>
</dbReference>
<reference evidence="2 3" key="1">
    <citation type="submission" date="2018-06" db="EMBL/GenBank/DDBJ databases">
        <title>Complete Genomes of Monosporascus.</title>
        <authorList>
            <person name="Robinson A.J."/>
            <person name="Natvig D.O."/>
        </authorList>
    </citation>
    <scope>NUCLEOTIDE SEQUENCE [LARGE SCALE GENOMIC DNA]</scope>
    <source>
        <strain evidence="2 3">CBS 110550</strain>
    </source>
</reference>
<dbReference type="Pfam" id="PF00561">
    <property type="entry name" value="Abhydrolase_1"/>
    <property type="match status" value="1"/>
</dbReference>
<dbReference type="InterPro" id="IPR050471">
    <property type="entry name" value="AB_hydrolase"/>
</dbReference>
<dbReference type="AlphaFoldDB" id="A0A4Q4T418"/>
<evidence type="ECO:0000259" key="1">
    <source>
        <dbReference type="Pfam" id="PF00561"/>
    </source>
</evidence>
<dbReference type="STRING" id="155417.A0A4Q4T418"/>
<dbReference type="EMBL" id="QJNU01000407">
    <property type="protein sequence ID" value="RYO99792.1"/>
    <property type="molecule type" value="Genomic_DNA"/>
</dbReference>
<dbReference type="InterPro" id="IPR029058">
    <property type="entry name" value="AB_hydrolase_fold"/>
</dbReference>
<organism evidence="2 3">
    <name type="scientific">Monosporascus ibericus</name>
    <dbReference type="NCBI Taxonomy" id="155417"/>
    <lineage>
        <taxon>Eukaryota</taxon>
        <taxon>Fungi</taxon>
        <taxon>Dikarya</taxon>
        <taxon>Ascomycota</taxon>
        <taxon>Pezizomycotina</taxon>
        <taxon>Sordariomycetes</taxon>
        <taxon>Xylariomycetidae</taxon>
        <taxon>Xylariales</taxon>
        <taxon>Xylariales incertae sedis</taxon>
        <taxon>Monosporascus</taxon>
    </lineage>
</organism>
<sequence>MDANRLRPSEAEEFKLPSVEEISKSPAFRTAIWELEPHQKGLLPVAVNRGGPLNISWEIHGDGPIKCLLVNGLGIFNTSWQRQTLHFGHNKGTEYSVLIIDNRGMGKSSRPIMRYSTSEMARDVLEVLDHVGWTSERQVHVCGSSMGGMIAQELACLAPSRIASLSLLSTAAVIENNTTFFENLANRLRMLVPKSVDRSVRYTAEACFARVWLLRPDDAELPDEHKTPRCRFPAGGYRRFESNYARFAAQDITKQRDRVGFTKLGFLLQAVAAGWHHKSPAQLREMADAVGRDRILVLHGTEDGMIPVPHGRKLIEYIQPGKGLIEEGVGHAPFVERTRWFNELLEEMCATGERLSRR</sequence>
<accession>A0A4Q4T418</accession>
<keyword evidence="3" id="KW-1185">Reference proteome</keyword>
<dbReference type="OrthoDB" id="19657at2759"/>
<evidence type="ECO:0000313" key="2">
    <source>
        <dbReference type="EMBL" id="RYO99792.1"/>
    </source>
</evidence>
<gene>
    <name evidence="2" type="ORF">DL764_006717</name>
</gene>
<comment type="caution">
    <text evidence="2">The sequence shown here is derived from an EMBL/GenBank/DDBJ whole genome shotgun (WGS) entry which is preliminary data.</text>
</comment>
<name>A0A4Q4T418_9PEZI</name>
<dbReference type="PANTHER" id="PTHR43433:SF5">
    <property type="entry name" value="AB HYDROLASE-1 DOMAIN-CONTAINING PROTEIN"/>
    <property type="match status" value="1"/>
</dbReference>
<dbReference type="Proteomes" id="UP000293360">
    <property type="component" value="Unassembled WGS sequence"/>
</dbReference>
<dbReference type="Gene3D" id="3.40.50.1820">
    <property type="entry name" value="alpha/beta hydrolase"/>
    <property type="match status" value="1"/>
</dbReference>
<protein>
    <recommendedName>
        <fullName evidence="1">AB hydrolase-1 domain-containing protein</fullName>
    </recommendedName>
</protein>
<feature type="domain" description="AB hydrolase-1" evidence="1">
    <location>
        <begin position="94"/>
        <end position="337"/>
    </location>
</feature>